<dbReference type="EMBL" id="BAABHF010000043">
    <property type="protein sequence ID" value="GAA4509317.1"/>
    <property type="molecule type" value="Genomic_DNA"/>
</dbReference>
<sequence length="182" mass="19694">MTFPAKSIRRPLAGIGPGVRQWRQPREFRIRATAWPSGALAIFAEFAEAAAAAAATTAPAAGGNSAKETAGLSERSVADVATSIWRLRGRLAKPPDGTRSLTRHFEMAWDTLTEAGVEIRDHLNEPYDSGLSLTVIAFQPVPGLDRERVIEAVRPTVRLNDRVIQIAEVIVGTPDAQKESRS</sequence>
<dbReference type="Proteomes" id="UP001500503">
    <property type="component" value="Unassembled WGS sequence"/>
</dbReference>
<organism evidence="1 2">
    <name type="scientific">Actinoallomurus oryzae</name>
    <dbReference type="NCBI Taxonomy" id="502180"/>
    <lineage>
        <taxon>Bacteria</taxon>
        <taxon>Bacillati</taxon>
        <taxon>Actinomycetota</taxon>
        <taxon>Actinomycetes</taxon>
        <taxon>Streptosporangiales</taxon>
        <taxon>Thermomonosporaceae</taxon>
        <taxon>Actinoallomurus</taxon>
    </lineage>
</organism>
<name>A0ABP8QSP6_9ACTN</name>
<reference evidence="2" key="1">
    <citation type="journal article" date="2019" name="Int. J. Syst. Evol. Microbiol.">
        <title>The Global Catalogue of Microorganisms (GCM) 10K type strain sequencing project: providing services to taxonomists for standard genome sequencing and annotation.</title>
        <authorList>
            <consortium name="The Broad Institute Genomics Platform"/>
            <consortium name="The Broad Institute Genome Sequencing Center for Infectious Disease"/>
            <person name="Wu L."/>
            <person name="Ma J."/>
        </authorList>
    </citation>
    <scope>NUCLEOTIDE SEQUENCE [LARGE SCALE GENOMIC DNA]</scope>
    <source>
        <strain evidence="2">JCM 17933</strain>
    </source>
</reference>
<keyword evidence="2" id="KW-1185">Reference proteome</keyword>
<evidence type="ECO:0000313" key="2">
    <source>
        <dbReference type="Proteomes" id="UP001500503"/>
    </source>
</evidence>
<evidence type="ECO:0000313" key="1">
    <source>
        <dbReference type="EMBL" id="GAA4509317.1"/>
    </source>
</evidence>
<comment type="caution">
    <text evidence="1">The sequence shown here is derived from an EMBL/GenBank/DDBJ whole genome shotgun (WGS) entry which is preliminary data.</text>
</comment>
<proteinExistence type="predicted"/>
<accession>A0ABP8QSP6</accession>
<dbReference type="RefSeq" id="WP_345471273.1">
    <property type="nucleotide sequence ID" value="NZ_BAABHF010000043.1"/>
</dbReference>
<gene>
    <name evidence="1" type="ORF">GCM10023191_070380</name>
</gene>
<protein>
    <submittedName>
        <fullName evidence="1">Uncharacterized protein</fullName>
    </submittedName>
</protein>